<dbReference type="Gene3D" id="2.40.70.10">
    <property type="entry name" value="Acid Proteases"/>
    <property type="match status" value="1"/>
</dbReference>
<protein>
    <recommendedName>
        <fullName evidence="1">RNA-directed DNA polymerase</fullName>
        <ecNumber evidence="1">2.7.7.49</ecNumber>
    </recommendedName>
</protein>
<evidence type="ECO:0000256" key="8">
    <source>
        <dbReference type="PROSITE-ProRule" id="PRU00047"/>
    </source>
</evidence>
<feature type="domain" description="Reverse transcriptase" evidence="11">
    <location>
        <begin position="1396"/>
        <end position="1573"/>
    </location>
</feature>
<dbReference type="InterPro" id="IPR012337">
    <property type="entry name" value="RNaseH-like_sf"/>
</dbReference>
<dbReference type="GO" id="GO:0004519">
    <property type="term" value="F:endonuclease activity"/>
    <property type="evidence" value="ECO:0007669"/>
    <property type="project" value="UniProtKB-KW"/>
</dbReference>
<feature type="region of interest" description="Disordered" evidence="9">
    <location>
        <begin position="186"/>
        <end position="216"/>
    </location>
</feature>
<proteinExistence type="predicted"/>
<dbReference type="Gene3D" id="3.30.70.270">
    <property type="match status" value="2"/>
</dbReference>
<evidence type="ECO:0000313" key="14">
    <source>
        <dbReference type="Proteomes" id="UP000580250"/>
    </source>
</evidence>
<keyword evidence="8" id="KW-0479">Metal-binding</keyword>
<dbReference type="PANTHER" id="PTHR37984">
    <property type="entry name" value="PROTEIN CBG26694"/>
    <property type="match status" value="1"/>
</dbReference>
<dbReference type="OrthoDB" id="5862884at2759"/>
<evidence type="ECO:0000259" key="12">
    <source>
        <dbReference type="PROSITE" id="PS50994"/>
    </source>
</evidence>
<keyword evidence="2" id="KW-0808">Transferase</keyword>
<keyword evidence="7" id="KW-0695">RNA-directed DNA polymerase</keyword>
<dbReference type="CDD" id="cd09274">
    <property type="entry name" value="RNase_HI_RT_Ty3"/>
    <property type="match status" value="1"/>
</dbReference>
<keyword evidence="8" id="KW-0862">Zinc</keyword>
<keyword evidence="5" id="KW-0255">Endonuclease</keyword>
<dbReference type="PROSITE" id="PS50994">
    <property type="entry name" value="INTEGRASE"/>
    <property type="match status" value="1"/>
</dbReference>
<dbReference type="Gene3D" id="1.10.340.70">
    <property type="match status" value="1"/>
</dbReference>
<dbReference type="Pfam" id="PF24664">
    <property type="entry name" value="Monjiviricetes_fusion"/>
    <property type="match status" value="1"/>
</dbReference>
<feature type="compositionally biased region" description="Low complexity" evidence="9">
    <location>
        <begin position="453"/>
        <end position="518"/>
    </location>
</feature>
<evidence type="ECO:0000259" key="11">
    <source>
        <dbReference type="PROSITE" id="PS50878"/>
    </source>
</evidence>
<dbReference type="CDD" id="cd00303">
    <property type="entry name" value="retropepsin_like"/>
    <property type="match status" value="1"/>
</dbReference>
<dbReference type="InterPro" id="IPR021109">
    <property type="entry name" value="Peptidase_aspartic_dom_sf"/>
</dbReference>
<dbReference type="Pfam" id="PF17917">
    <property type="entry name" value="RT_RNaseH"/>
    <property type="match status" value="1"/>
</dbReference>
<dbReference type="GO" id="GO:0003676">
    <property type="term" value="F:nucleic acid binding"/>
    <property type="evidence" value="ECO:0007669"/>
    <property type="project" value="InterPro"/>
</dbReference>
<dbReference type="InterPro" id="IPR043128">
    <property type="entry name" value="Rev_trsase/Diguanyl_cyclase"/>
</dbReference>
<sequence length="2029" mass="233044">MSKTEQTGSDFAPKFFTAEEVKNWNSLLIRLRSFEEVVCKTIRRIEGTITNIQTEKPDFPQINFVLEGKFETLNDKIKIVENFIKDATLDLGVEIDLNKLKIDEIEEKLIDKGENCYVHALFQGKCTELEKEQILHCQRLNIIEEGLELAEQDNFDLGAKFRELSDKLESLEFKVEVLENESEGSGFIWNGHGGEKSSENKSNIDGNKERNPQENENIEGDENCEIMMGDPFLNGLSSPIGIYDGNPCNSFARWSQRFNDAINLLLTPLSEAQKLNRLKVCLGGRARAELDSQNPQPETLQDALNFLQERFVNGHSRTVARQALSIVKQAPGEKVFAFAQRLNDAVRAVMIGYEENMIQQRLLDEFLDRLVPELQFEVKASRPEDYTRAFETAEHFELLLTERRPHLQNNQFVDLAEKVEALVIQNENDKLRKICYHCRKPGHIMANCRNRSYQQPNQPQFNNYNSNHTRRNNQNYNNRGDYNQNFYKHGNYQNNYRNQNNNRNGNWNNRNSQNNQNRYNERGNFRNRQSHSPKRRVRFSENRVASPITSSPRMLSPYFLAILALLALVCPSIASHGPHSPMICLAESPSSLWKLPEEPICPHWRTTEPPIEMPLSVYRANTLEYKTATTVCRCVKTIINRRMGLFGSKYEKIDTENIEIPTSTCHRMHKLYHSPAGEMFGNNTFKATNNSLDSEWRPWPISIIWYTEEVTNCYAFDSVIFTRYGMSGISTPLGSCPGCLYKAGSCRCTQGSLIWEPEKSQQCSFIFVTRWEGEYSTKIWITKSSEFALSFENATIKTDCEGTQFTVSDQGFAVPVNEYNEMIMKSERAQNEIKRSKREIGIVYSQQLAAQLTALSAKITFNTQRLFSEATHQICTSLQSIVDQTLSLAIANPTLLARHFMKNKLITARLVTDRTLEIKPCYPINFKDVHYNWKNGRCFNRIPISFKLFEIQKHGFLDTNTLIIYPEAKEIDCNSAKSQFIEIGGKIIQYNQVNGDENEIPIESIFTLARFGNLDFPDIGVTIFRNKILANLSELYSPEHFNETLEAAEISQEIMRLTRPSSSTWRESTGKTELLAGNIVSSGLFSFLKGGLPSFNQIWVFFVCCYVTISIAVQLIIPPAILQYLNLLFNVSNSYIRATKLLQKYKNKRREIREIELAEKTERTPPLNERWPSIEIQHIEIIEVASFHETQCDENFRINTLINEREIACLIDTGAHVSLMGRKTAQKLKIKGIHPPEINAIVGIGEKIVPTIGQGEVFLKIAGCEIKTSFVIIENEISTTGKYDVIIGRSTLKNLPLLLNLQNGNLKRIQNDTNCYKIELDKLEINTNLNALESGKLKTSINKYANVFSKHDYDLGECTITAPPILTHTEIPITSRPYRVPEKYQAELNEHLESMLKIGVIKKSNTPWVSPVVLVRKADNKLRPCVDFRALNKITVTDPYPLPKMETILHKISGHKYYTTLDLRSGFWQIPLDPGSTYKCGIITEKGIFEMLKLPFGLKNSPAIFQRTMDEILTNVPNCMAYIDDIIIFNEELDEHLKTLEIIFSRLNKYNLKLNLKKCEFCKNSINYLGHILNENGYKPATANIEAIKNFPEPKTCKEIMQFLGLVGFFRKFIRNFAEKAAPISKLLRGNEKFEWKEEQKQAFIKLKSELLKPPCLSPPDYKYPFILYTDASNIAWAGALMQKKGEKISAIAYCSKTLNRTEAKYPATHGELAAIVHALNIFRPIIYGSELLIMTDHKPLIFLFQKAQVNAKLNRWLMEIQEINPKIYYIEGKNNSVADALSRAEIETAINWDKIKEKYFREEIPYILNGDELPLNRETIATETLKDPLLRKVLKNIKENWLEVEKEESEEFEIIYKLRNELYIEGNVIIKGISQILIPSSLRQQLLKLLHKAHFGIERTKSRGRKFVWWPNFGKDVELYISACQICQTNAHKPPKLDPKHKWPQAKLPMERLHADLAGPIWNTNFLIVVDVYTKYIWVTQLTSTNSHVIINALTNIFSMFGNPVSIVTDNGPQFCSLEIENFYLRRA</sequence>
<dbReference type="PANTHER" id="PTHR37984:SF5">
    <property type="entry name" value="PROTEIN NYNRIN-LIKE"/>
    <property type="match status" value="1"/>
</dbReference>
<gene>
    <name evidence="13" type="ORF">MENT_LOCUS41317</name>
</gene>
<evidence type="ECO:0000256" key="9">
    <source>
        <dbReference type="SAM" id="MobiDB-lite"/>
    </source>
</evidence>
<dbReference type="SMART" id="SM00343">
    <property type="entry name" value="ZnF_C2HC"/>
    <property type="match status" value="1"/>
</dbReference>
<dbReference type="Pfam" id="PF17921">
    <property type="entry name" value="Integrase_H2C2"/>
    <property type="match status" value="1"/>
</dbReference>
<dbReference type="FunFam" id="1.10.340.70:FF:000004">
    <property type="entry name" value="Retrovirus-related Pol polyprotein from transposon 297-like Protein"/>
    <property type="match status" value="1"/>
</dbReference>
<dbReference type="GO" id="GO:0016787">
    <property type="term" value="F:hydrolase activity"/>
    <property type="evidence" value="ECO:0007669"/>
    <property type="project" value="UniProtKB-KW"/>
</dbReference>
<keyword evidence="4" id="KW-0540">Nuclease</keyword>
<keyword evidence="6" id="KW-0378">Hydrolase</keyword>
<dbReference type="Pfam" id="PF00078">
    <property type="entry name" value="RVT_1"/>
    <property type="match status" value="1"/>
</dbReference>
<organism evidence="13 14">
    <name type="scientific">Meloidogyne enterolobii</name>
    <name type="common">Root-knot nematode worm</name>
    <name type="synonym">Meloidogyne mayaguensis</name>
    <dbReference type="NCBI Taxonomy" id="390850"/>
    <lineage>
        <taxon>Eukaryota</taxon>
        <taxon>Metazoa</taxon>
        <taxon>Ecdysozoa</taxon>
        <taxon>Nematoda</taxon>
        <taxon>Chromadorea</taxon>
        <taxon>Rhabditida</taxon>
        <taxon>Tylenchina</taxon>
        <taxon>Tylenchomorpha</taxon>
        <taxon>Tylenchoidea</taxon>
        <taxon>Meloidogynidae</taxon>
        <taxon>Meloidogyninae</taxon>
        <taxon>Meloidogyne</taxon>
    </lineage>
</organism>
<keyword evidence="8" id="KW-0863">Zinc-finger</keyword>
<dbReference type="InterPro" id="IPR041373">
    <property type="entry name" value="RT_RNaseH"/>
</dbReference>
<feature type="domain" description="CCHC-type" evidence="10">
    <location>
        <begin position="435"/>
        <end position="450"/>
    </location>
</feature>
<dbReference type="PROSITE" id="PS50878">
    <property type="entry name" value="RT_POL"/>
    <property type="match status" value="1"/>
</dbReference>
<dbReference type="InterPro" id="IPR001584">
    <property type="entry name" value="Integrase_cat-core"/>
</dbReference>
<dbReference type="SUPFAM" id="SSF56672">
    <property type="entry name" value="DNA/RNA polymerases"/>
    <property type="match status" value="1"/>
</dbReference>
<evidence type="ECO:0000256" key="3">
    <source>
        <dbReference type="ARBA" id="ARBA00022695"/>
    </source>
</evidence>
<evidence type="ECO:0000256" key="5">
    <source>
        <dbReference type="ARBA" id="ARBA00022759"/>
    </source>
</evidence>
<dbReference type="Gene3D" id="3.10.20.370">
    <property type="match status" value="1"/>
</dbReference>
<evidence type="ECO:0000256" key="6">
    <source>
        <dbReference type="ARBA" id="ARBA00022801"/>
    </source>
</evidence>
<dbReference type="Pfam" id="PF00665">
    <property type="entry name" value="rve"/>
    <property type="match status" value="1"/>
</dbReference>
<dbReference type="GO" id="GO:0042575">
    <property type="term" value="C:DNA polymerase complex"/>
    <property type="evidence" value="ECO:0007669"/>
    <property type="project" value="UniProtKB-ARBA"/>
</dbReference>
<feature type="domain" description="Integrase catalytic" evidence="12">
    <location>
        <begin position="1946"/>
        <end position="2029"/>
    </location>
</feature>
<evidence type="ECO:0000256" key="1">
    <source>
        <dbReference type="ARBA" id="ARBA00012493"/>
    </source>
</evidence>
<dbReference type="GO" id="GO:0008270">
    <property type="term" value="F:zinc ion binding"/>
    <property type="evidence" value="ECO:0007669"/>
    <property type="project" value="UniProtKB-KW"/>
</dbReference>
<dbReference type="GO" id="GO:0015074">
    <property type="term" value="P:DNA integration"/>
    <property type="evidence" value="ECO:0007669"/>
    <property type="project" value="InterPro"/>
</dbReference>
<dbReference type="PROSITE" id="PS50158">
    <property type="entry name" value="ZF_CCHC"/>
    <property type="match status" value="1"/>
</dbReference>
<dbReference type="InterPro" id="IPR043502">
    <property type="entry name" value="DNA/RNA_pol_sf"/>
</dbReference>
<dbReference type="FunFam" id="3.30.70.270:FF:000026">
    <property type="entry name" value="Transposon Ty3-G Gag-Pol polyprotein"/>
    <property type="match status" value="1"/>
</dbReference>
<dbReference type="InterPro" id="IPR036397">
    <property type="entry name" value="RNaseH_sf"/>
</dbReference>
<feature type="compositionally biased region" description="Basic residues" evidence="9">
    <location>
        <begin position="528"/>
        <end position="537"/>
    </location>
</feature>
<dbReference type="InterPro" id="IPR050951">
    <property type="entry name" value="Retrovirus_Pol_polyprotein"/>
</dbReference>
<dbReference type="Gene3D" id="3.30.420.10">
    <property type="entry name" value="Ribonuclease H-like superfamily/Ribonuclease H"/>
    <property type="match status" value="1"/>
</dbReference>
<dbReference type="CDD" id="cd01647">
    <property type="entry name" value="RT_LTR"/>
    <property type="match status" value="1"/>
</dbReference>
<comment type="caution">
    <text evidence="13">The sequence shown here is derived from an EMBL/GenBank/DDBJ whole genome shotgun (WGS) entry which is preliminary data.</text>
</comment>
<dbReference type="EC" id="2.7.7.49" evidence="1"/>
<accession>A0A6V7WNS7</accession>
<dbReference type="SUPFAM" id="SSF53098">
    <property type="entry name" value="Ribonuclease H-like"/>
    <property type="match status" value="1"/>
</dbReference>
<dbReference type="GO" id="GO:0003964">
    <property type="term" value="F:RNA-directed DNA polymerase activity"/>
    <property type="evidence" value="ECO:0007669"/>
    <property type="project" value="UniProtKB-KW"/>
</dbReference>
<feature type="region of interest" description="Disordered" evidence="9">
    <location>
        <begin position="453"/>
        <end position="539"/>
    </location>
</feature>
<dbReference type="Proteomes" id="UP000580250">
    <property type="component" value="Unassembled WGS sequence"/>
</dbReference>
<dbReference type="Gene3D" id="3.10.10.10">
    <property type="entry name" value="HIV Type 1 Reverse Transcriptase, subunit A, domain 1"/>
    <property type="match status" value="1"/>
</dbReference>
<dbReference type="EMBL" id="CAJEWN010000706">
    <property type="protein sequence ID" value="CAD2188653.1"/>
    <property type="molecule type" value="Genomic_DNA"/>
</dbReference>
<evidence type="ECO:0000256" key="4">
    <source>
        <dbReference type="ARBA" id="ARBA00022722"/>
    </source>
</evidence>
<reference evidence="13 14" key="1">
    <citation type="submission" date="2020-08" db="EMBL/GenBank/DDBJ databases">
        <authorList>
            <person name="Koutsovoulos G."/>
            <person name="Danchin GJ E."/>
        </authorList>
    </citation>
    <scope>NUCLEOTIDE SEQUENCE [LARGE SCALE GENOMIC DNA]</scope>
</reference>
<keyword evidence="3" id="KW-0548">Nucleotidyltransferase</keyword>
<dbReference type="InterPro" id="IPR000477">
    <property type="entry name" value="RT_dom"/>
</dbReference>
<name>A0A6V7WNS7_MELEN</name>
<evidence type="ECO:0000313" key="13">
    <source>
        <dbReference type="EMBL" id="CAD2188653.1"/>
    </source>
</evidence>
<dbReference type="SUPFAM" id="SSF50630">
    <property type="entry name" value="Acid proteases"/>
    <property type="match status" value="1"/>
</dbReference>
<evidence type="ECO:0000259" key="10">
    <source>
        <dbReference type="PROSITE" id="PS50158"/>
    </source>
</evidence>
<evidence type="ECO:0000256" key="7">
    <source>
        <dbReference type="ARBA" id="ARBA00022918"/>
    </source>
</evidence>
<evidence type="ECO:0000256" key="2">
    <source>
        <dbReference type="ARBA" id="ARBA00022679"/>
    </source>
</evidence>
<dbReference type="InterPro" id="IPR041588">
    <property type="entry name" value="Integrase_H2C2"/>
</dbReference>
<dbReference type="InterPro" id="IPR001878">
    <property type="entry name" value="Znf_CCHC"/>
</dbReference>